<proteinExistence type="predicted"/>
<evidence type="ECO:0000256" key="1">
    <source>
        <dbReference type="ARBA" id="ARBA00023002"/>
    </source>
</evidence>
<organism evidence="3 4">
    <name type="scientific">Actinoalloteichus hoggarensis</name>
    <dbReference type="NCBI Taxonomy" id="1470176"/>
    <lineage>
        <taxon>Bacteria</taxon>
        <taxon>Bacillati</taxon>
        <taxon>Actinomycetota</taxon>
        <taxon>Actinomycetes</taxon>
        <taxon>Pseudonocardiales</taxon>
        <taxon>Pseudonocardiaceae</taxon>
        <taxon>Actinoalloteichus</taxon>
    </lineage>
</organism>
<evidence type="ECO:0000313" key="4">
    <source>
        <dbReference type="Proteomes" id="UP000204221"/>
    </source>
</evidence>
<feature type="domain" description="FAD dependent oxidoreductase" evidence="2">
    <location>
        <begin position="21"/>
        <end position="389"/>
    </location>
</feature>
<name>A0A221VWX2_9PSEU</name>
<dbReference type="Pfam" id="PF01266">
    <property type="entry name" value="DAO"/>
    <property type="match status" value="1"/>
</dbReference>
<evidence type="ECO:0000259" key="2">
    <source>
        <dbReference type="Pfam" id="PF01266"/>
    </source>
</evidence>
<keyword evidence="4" id="KW-1185">Reference proteome</keyword>
<keyword evidence="1 3" id="KW-0560">Oxidoreductase</keyword>
<dbReference type="SUPFAM" id="SSF54373">
    <property type="entry name" value="FAD-linked reductases, C-terminal domain"/>
    <property type="match status" value="1"/>
</dbReference>
<dbReference type="InterPro" id="IPR006076">
    <property type="entry name" value="FAD-dep_OxRdtase"/>
</dbReference>
<reference evidence="3 4" key="1">
    <citation type="submission" date="2017-07" db="EMBL/GenBank/DDBJ databases">
        <title>Complete genome sequence of Actinoalloteichus hoggarensis DSM 45943, type strain of Actinoalloteichus hoggarensis.</title>
        <authorList>
            <person name="Ruckert C."/>
            <person name="Nouioui I."/>
            <person name="Willmese J."/>
            <person name="van Wezel G."/>
            <person name="Klenk H.-P."/>
            <person name="Kalinowski J."/>
            <person name="Zotchev S.B."/>
        </authorList>
    </citation>
    <scope>NUCLEOTIDE SEQUENCE [LARGE SCALE GENOMIC DNA]</scope>
    <source>
        <strain evidence="3 4">DSM 45943</strain>
    </source>
</reference>
<dbReference type="PANTHER" id="PTHR13847">
    <property type="entry name" value="SARCOSINE DEHYDROGENASE-RELATED"/>
    <property type="match status" value="1"/>
</dbReference>
<sequence>MPAQGAWCLVVTKVSSSRRRLAVIGGGVIGLSTAWRAAARGFEVTVIDPRPGSGSSWVAGGMLAPVSEAWPGEDAALELGAASLRGWPDFAAELAAASGREPGLRTEGTVVVAADRADQTDLDRLADYLAHLGRKVDRLNGREVRGLEPSLGPAVRAGLSVPGDLAVDNRGLMAALRTACDRGGVRFLARRAMSVTETTDVRVSLAREDSGDQAPADAIPADSAPIDSTAADSITADQAVIAAGPWSTTLHERLRGALHPVKGEVLRLRARPGTLPPPRRTIRGRVRGRPVYLVPRDEDGLVVGATQYEAGFDTAVTAGSVRDLLRDAEVLLPALAEYELIECAAGLRPATGDNLPIIGRLSAGLLAATGHHRNGFLLAPITSAAVVDLLLGRPTGEVVRAADPARLAAASVPALRDSEDPDR</sequence>
<gene>
    <name evidence="3" type="primary">hcnC1</name>
    <name evidence="3" type="ORF">AHOG_01890</name>
</gene>
<dbReference type="Gene3D" id="3.50.50.60">
    <property type="entry name" value="FAD/NAD(P)-binding domain"/>
    <property type="match status" value="1"/>
</dbReference>
<dbReference type="KEGG" id="ahg:AHOG_01890"/>
<dbReference type="GO" id="GO:0050622">
    <property type="term" value="F:glycine dehydrogenase (cyanide-forming) activity"/>
    <property type="evidence" value="ECO:0007669"/>
    <property type="project" value="UniProtKB-EC"/>
</dbReference>
<dbReference type="Proteomes" id="UP000204221">
    <property type="component" value="Chromosome"/>
</dbReference>
<dbReference type="SUPFAM" id="SSF51971">
    <property type="entry name" value="Nucleotide-binding domain"/>
    <property type="match status" value="1"/>
</dbReference>
<dbReference type="EMBL" id="CP022521">
    <property type="protein sequence ID" value="ASO18042.1"/>
    <property type="molecule type" value="Genomic_DNA"/>
</dbReference>
<dbReference type="Gene3D" id="3.30.9.10">
    <property type="entry name" value="D-Amino Acid Oxidase, subunit A, domain 2"/>
    <property type="match status" value="1"/>
</dbReference>
<accession>A0A221VWX2</accession>
<dbReference type="OrthoDB" id="3214401at2"/>
<dbReference type="GO" id="GO:0005737">
    <property type="term" value="C:cytoplasm"/>
    <property type="evidence" value="ECO:0007669"/>
    <property type="project" value="TreeGrafter"/>
</dbReference>
<evidence type="ECO:0000313" key="3">
    <source>
        <dbReference type="EMBL" id="ASO18042.1"/>
    </source>
</evidence>
<dbReference type="PANTHER" id="PTHR13847:SF289">
    <property type="entry name" value="GLYCINE OXIDASE"/>
    <property type="match status" value="1"/>
</dbReference>
<dbReference type="InterPro" id="IPR036188">
    <property type="entry name" value="FAD/NAD-bd_sf"/>
</dbReference>
<dbReference type="AlphaFoldDB" id="A0A221VWX2"/>
<dbReference type="EC" id="1.4.99.5" evidence="3"/>
<protein>
    <submittedName>
        <fullName evidence="3">Hydrogen cyanide synthase subunit HcnC</fullName>
        <ecNumber evidence="3">1.4.99.5</ecNumber>
    </submittedName>
</protein>